<dbReference type="InterPro" id="IPR023365">
    <property type="entry name" value="Sortase_dom-sf"/>
</dbReference>
<dbReference type="AlphaFoldDB" id="A0A402DMD0"/>
<name>A0A402DMD0_9CELL</name>
<dbReference type="Pfam" id="PF04203">
    <property type="entry name" value="Sortase"/>
    <property type="match status" value="1"/>
</dbReference>
<feature type="active site" description="Acyl-thioester intermediate" evidence="2">
    <location>
        <position position="247"/>
    </location>
</feature>
<dbReference type="InterPro" id="IPR005754">
    <property type="entry name" value="Sortase"/>
</dbReference>
<dbReference type="InterPro" id="IPR042003">
    <property type="entry name" value="Sortase_E"/>
</dbReference>
<dbReference type="GO" id="GO:0016787">
    <property type="term" value="F:hydrolase activity"/>
    <property type="evidence" value="ECO:0007669"/>
    <property type="project" value="UniProtKB-KW"/>
</dbReference>
<protein>
    <submittedName>
        <fullName evidence="5">Class E sortase</fullName>
    </submittedName>
</protein>
<dbReference type="CDD" id="cd05830">
    <property type="entry name" value="Sortase_E"/>
    <property type="match status" value="1"/>
</dbReference>
<keyword evidence="4" id="KW-1133">Transmembrane helix</keyword>
<evidence type="ECO:0000256" key="2">
    <source>
        <dbReference type="PIRSR" id="PIRSR605754-1"/>
    </source>
</evidence>
<comment type="caution">
    <text evidence="5">The sequence shown here is derived from an EMBL/GenBank/DDBJ whole genome shotgun (WGS) entry which is preliminary data.</text>
</comment>
<keyword evidence="4" id="KW-0812">Transmembrane</keyword>
<feature type="region of interest" description="Disordered" evidence="3">
    <location>
        <begin position="90"/>
        <end position="122"/>
    </location>
</feature>
<dbReference type="EMBL" id="BIMR01000018">
    <property type="protein sequence ID" value="GCE75273.1"/>
    <property type="molecule type" value="Genomic_DNA"/>
</dbReference>
<keyword evidence="6" id="KW-1185">Reference proteome</keyword>
<feature type="compositionally biased region" description="Polar residues" evidence="3">
    <location>
        <begin position="1"/>
        <end position="15"/>
    </location>
</feature>
<accession>A0A402DMD0</accession>
<dbReference type="InterPro" id="IPR053465">
    <property type="entry name" value="Sortase_Class_E"/>
</dbReference>
<feature type="active site" description="Proton donor/acceptor" evidence="2">
    <location>
        <position position="179"/>
    </location>
</feature>
<evidence type="ECO:0000256" key="3">
    <source>
        <dbReference type="SAM" id="MobiDB-lite"/>
    </source>
</evidence>
<keyword evidence="1" id="KW-0378">Hydrolase</keyword>
<dbReference type="Proteomes" id="UP000289954">
    <property type="component" value="Unassembled WGS sequence"/>
</dbReference>
<feature type="region of interest" description="Disordered" evidence="3">
    <location>
        <begin position="1"/>
        <end position="42"/>
    </location>
</feature>
<proteinExistence type="predicted"/>
<keyword evidence="4" id="KW-0472">Membrane</keyword>
<dbReference type="RefSeq" id="WP_130779900.1">
    <property type="nucleotide sequence ID" value="NZ_BIMR01000018.1"/>
</dbReference>
<feature type="compositionally biased region" description="Basic residues" evidence="3">
    <location>
        <begin position="30"/>
        <end position="42"/>
    </location>
</feature>
<dbReference type="SUPFAM" id="SSF63817">
    <property type="entry name" value="Sortase"/>
    <property type="match status" value="1"/>
</dbReference>
<evidence type="ECO:0000313" key="5">
    <source>
        <dbReference type="EMBL" id="GCE75273.1"/>
    </source>
</evidence>
<dbReference type="Gene3D" id="2.40.260.10">
    <property type="entry name" value="Sortase"/>
    <property type="match status" value="1"/>
</dbReference>
<feature type="transmembrane region" description="Helical" evidence="4">
    <location>
        <begin position="45"/>
        <end position="72"/>
    </location>
</feature>
<reference evidence="5 6" key="1">
    <citation type="submission" date="2019-01" db="EMBL/GenBank/DDBJ databases">
        <title>Draft genome sequence of Cellulomonas takizawaensis strain TKZ-21.</title>
        <authorList>
            <person name="Yamamura H."/>
            <person name="Hayashi T."/>
            <person name="Hamada M."/>
            <person name="Serisawa Y."/>
            <person name="Matsuyama K."/>
            <person name="Nakagawa Y."/>
            <person name="Otoguro M."/>
            <person name="Yanagida F."/>
            <person name="Hayakawa M."/>
        </authorList>
    </citation>
    <scope>NUCLEOTIDE SEQUENCE [LARGE SCALE GENOMIC DNA]</scope>
    <source>
        <strain evidence="5 6">NBRC12680</strain>
    </source>
</reference>
<evidence type="ECO:0000256" key="4">
    <source>
        <dbReference type="SAM" id="Phobius"/>
    </source>
</evidence>
<dbReference type="OrthoDB" id="5242879at2"/>
<sequence length="281" mass="30364">MTEQGTAGTGQTDRTGQAGHDVGPAGRPPRSTRPRRGPSRTRHRVYTTIGVVGELLITFGVLLFAFLAWQLWWTDVEGNRAQAEIVRELDRQEVPDPTPSATSSGPVVAEPRRDEPPVLDEPPHATTFATIQVPRWVGEPERPVSQGVDRATVLDVLGVGHYPGTAMPGGVGNFALAGHRTTYAKPFNRVEELQVGDPVVVRTADTWYVYRVTSTQVVLPSQVDVIAPVPGDPGATPTERLITLTTCHPMFSARERFIVHGTLDYWAPVADGTPAELLGGA</sequence>
<dbReference type="NCBIfam" id="TIGR01076">
    <property type="entry name" value="sortase_fam"/>
    <property type="match status" value="1"/>
</dbReference>
<dbReference type="NCBIfam" id="NF033747">
    <property type="entry name" value="class_E_sortase"/>
    <property type="match status" value="1"/>
</dbReference>
<gene>
    <name evidence="5" type="ORF">CBZ_03290</name>
</gene>
<evidence type="ECO:0000313" key="6">
    <source>
        <dbReference type="Proteomes" id="UP000289954"/>
    </source>
</evidence>
<organism evidence="5 6">
    <name type="scientific">Cellulomonas biazotea</name>
    <dbReference type="NCBI Taxonomy" id="1709"/>
    <lineage>
        <taxon>Bacteria</taxon>
        <taxon>Bacillati</taxon>
        <taxon>Actinomycetota</taxon>
        <taxon>Actinomycetes</taxon>
        <taxon>Micrococcales</taxon>
        <taxon>Cellulomonadaceae</taxon>
        <taxon>Cellulomonas</taxon>
    </lineage>
</organism>
<evidence type="ECO:0000256" key="1">
    <source>
        <dbReference type="ARBA" id="ARBA00022801"/>
    </source>
</evidence>